<dbReference type="Gene3D" id="3.30.200.20">
    <property type="entry name" value="Phosphorylase Kinase, domain 1"/>
    <property type="match status" value="1"/>
</dbReference>
<evidence type="ECO:0000256" key="2">
    <source>
        <dbReference type="ARBA" id="ARBA00022840"/>
    </source>
</evidence>
<dbReference type="InterPro" id="IPR008271">
    <property type="entry name" value="Ser/Thr_kinase_AS"/>
</dbReference>
<dbReference type="CDD" id="cd14014">
    <property type="entry name" value="STKc_PknB_like"/>
    <property type="match status" value="1"/>
</dbReference>
<keyword evidence="6" id="KW-1185">Reference proteome</keyword>
<dbReference type="EMBL" id="JAAZSQ010000001">
    <property type="protein sequence ID" value="NKX53083.1"/>
    <property type="molecule type" value="Genomic_DNA"/>
</dbReference>
<organism evidence="5 6">
    <name type="scientific">Arthrobacter mobilis</name>
    <dbReference type="NCBI Taxonomy" id="2724944"/>
    <lineage>
        <taxon>Bacteria</taxon>
        <taxon>Bacillati</taxon>
        <taxon>Actinomycetota</taxon>
        <taxon>Actinomycetes</taxon>
        <taxon>Micrococcales</taxon>
        <taxon>Micrococcaceae</taxon>
        <taxon>Arthrobacter</taxon>
    </lineage>
</organism>
<dbReference type="RefSeq" id="WP_168484434.1">
    <property type="nucleotide sequence ID" value="NZ_JAAZSQ010000001.1"/>
</dbReference>
<dbReference type="InterPro" id="IPR003018">
    <property type="entry name" value="GAF"/>
</dbReference>
<keyword evidence="5" id="KW-0808">Transferase</keyword>
<dbReference type="SUPFAM" id="SSF55781">
    <property type="entry name" value="GAF domain-like"/>
    <property type="match status" value="1"/>
</dbReference>
<keyword evidence="2 3" id="KW-0067">ATP-binding</keyword>
<keyword evidence="1 3" id="KW-0547">Nucleotide-binding</keyword>
<dbReference type="PANTHER" id="PTHR43102">
    <property type="entry name" value="SLR1143 PROTEIN"/>
    <property type="match status" value="1"/>
</dbReference>
<protein>
    <submittedName>
        <fullName evidence="5">Protein kinase</fullName>
    </submittedName>
</protein>
<proteinExistence type="predicted"/>
<accession>A0A7X6H9R8</accession>
<evidence type="ECO:0000313" key="6">
    <source>
        <dbReference type="Proteomes" id="UP000544090"/>
    </source>
</evidence>
<dbReference type="InterPro" id="IPR029016">
    <property type="entry name" value="GAF-like_dom_sf"/>
</dbReference>
<dbReference type="Pfam" id="PF00069">
    <property type="entry name" value="Pkinase"/>
    <property type="match status" value="1"/>
</dbReference>
<dbReference type="InterPro" id="IPR000719">
    <property type="entry name" value="Prot_kinase_dom"/>
</dbReference>
<dbReference type="AlphaFoldDB" id="A0A7X6H9R8"/>
<evidence type="ECO:0000256" key="1">
    <source>
        <dbReference type="ARBA" id="ARBA00022741"/>
    </source>
</evidence>
<evidence type="ECO:0000259" key="4">
    <source>
        <dbReference type="PROSITE" id="PS50011"/>
    </source>
</evidence>
<keyword evidence="5" id="KW-0418">Kinase</keyword>
<dbReference type="SMART" id="SM00220">
    <property type="entry name" value="S_TKc"/>
    <property type="match status" value="1"/>
</dbReference>
<name>A0A7X6H9R8_9MICC</name>
<comment type="caution">
    <text evidence="5">The sequence shown here is derived from an EMBL/GenBank/DDBJ whole genome shotgun (WGS) entry which is preliminary data.</text>
</comment>
<dbReference type="Gene3D" id="1.10.510.10">
    <property type="entry name" value="Transferase(Phosphotransferase) domain 1"/>
    <property type="match status" value="1"/>
</dbReference>
<dbReference type="PROSITE" id="PS00108">
    <property type="entry name" value="PROTEIN_KINASE_ST"/>
    <property type="match status" value="1"/>
</dbReference>
<dbReference type="SUPFAM" id="SSF56112">
    <property type="entry name" value="Protein kinase-like (PK-like)"/>
    <property type="match status" value="1"/>
</dbReference>
<feature type="domain" description="Protein kinase" evidence="4">
    <location>
        <begin position="18"/>
        <end position="281"/>
    </location>
</feature>
<reference evidence="5 6" key="1">
    <citation type="submission" date="2020-04" db="EMBL/GenBank/DDBJ databases">
        <title>Arthrobacter sp. nov.</title>
        <authorList>
            <person name="Liu S."/>
        </authorList>
    </citation>
    <scope>NUCLEOTIDE SEQUENCE [LARGE SCALE GENOMIC DNA]</scope>
    <source>
        <strain evidence="5 6">E918</strain>
    </source>
</reference>
<dbReference type="InterPro" id="IPR017441">
    <property type="entry name" value="Protein_kinase_ATP_BS"/>
</dbReference>
<evidence type="ECO:0000256" key="3">
    <source>
        <dbReference type="PROSITE-ProRule" id="PRU10141"/>
    </source>
</evidence>
<dbReference type="Gene3D" id="3.30.450.40">
    <property type="match status" value="1"/>
</dbReference>
<feature type="binding site" evidence="3">
    <location>
        <position position="47"/>
    </location>
    <ligand>
        <name>ATP</name>
        <dbReference type="ChEBI" id="CHEBI:30616"/>
    </ligand>
</feature>
<evidence type="ECO:0000313" key="5">
    <source>
        <dbReference type="EMBL" id="NKX53083.1"/>
    </source>
</evidence>
<dbReference type="PROSITE" id="PS00107">
    <property type="entry name" value="PROTEIN_KINASE_ATP"/>
    <property type="match status" value="1"/>
</dbReference>
<dbReference type="InterPro" id="IPR011009">
    <property type="entry name" value="Kinase-like_dom_sf"/>
</dbReference>
<dbReference type="Pfam" id="PF01590">
    <property type="entry name" value="GAF"/>
    <property type="match status" value="1"/>
</dbReference>
<gene>
    <name evidence="5" type="ORF">HGG74_00745</name>
</gene>
<dbReference type="Proteomes" id="UP000544090">
    <property type="component" value="Unassembled WGS sequence"/>
</dbReference>
<dbReference type="GO" id="GO:0004672">
    <property type="term" value="F:protein kinase activity"/>
    <property type="evidence" value="ECO:0007669"/>
    <property type="project" value="InterPro"/>
</dbReference>
<dbReference type="PANTHER" id="PTHR43102:SF2">
    <property type="entry name" value="GAF DOMAIN-CONTAINING PROTEIN"/>
    <property type="match status" value="1"/>
</dbReference>
<dbReference type="PROSITE" id="PS50011">
    <property type="entry name" value="PROTEIN_KINASE_DOM"/>
    <property type="match status" value="1"/>
</dbReference>
<sequence length="468" mass="51228">MTDDLARGSAGSFIGGRYRLLEKLGNGANGTVFRALDEFLDRQVAIKVLRKPAGAGEPLRGDDEVKLLARLNHSSLVTLLDAGIDRIDPEQPRVYLVMELAQGPDLRQRLAEGPLSRRHIAQAGQDLAEGLDYIHHHGVVHRDVKPANIMLFDYRQDSSRIWAKLADFGVAFMVGDRQVPTTTGVHGTAGYLSPEQARAEPVGPPSDVYSLGLVLLECLTGEHPFPGPPLESAVARLLRDPHIPEELDPQWSVLLKAMTAADPGARPSAHETALTLSDIFASLRGRHKVDPVIVPDDEQQRMEAVHRYQILDTPADGAFDRITALAARLFKTPIAIVSVVDHDRIWFKSHHGLDVGQIDRDPGLCASAILQDDPWIVNNAPVDPRTLANPLVAGDLGLGFYAGVPLRTRDGYKLGTLCVLDYEPREFGQEDVKTLEDLAAVVMNDLELRLQSRQLPGALAAWQQGPEN</sequence>
<dbReference type="GO" id="GO:0005524">
    <property type="term" value="F:ATP binding"/>
    <property type="evidence" value="ECO:0007669"/>
    <property type="project" value="UniProtKB-UniRule"/>
</dbReference>
<dbReference type="SMART" id="SM00065">
    <property type="entry name" value="GAF"/>
    <property type="match status" value="1"/>
</dbReference>